<evidence type="ECO:0000313" key="2">
    <source>
        <dbReference type="EMBL" id="MFD1221007.1"/>
    </source>
</evidence>
<dbReference type="InterPro" id="IPR020509">
    <property type="entry name" value="Uncharacterised_YnzE"/>
</dbReference>
<dbReference type="Pfam" id="PF17329">
    <property type="entry name" value="DUF5367"/>
    <property type="match status" value="1"/>
</dbReference>
<feature type="transmembrane region" description="Helical" evidence="1">
    <location>
        <begin position="5"/>
        <end position="24"/>
    </location>
</feature>
<dbReference type="EMBL" id="JBHTLU010000014">
    <property type="protein sequence ID" value="MFD1221007.1"/>
    <property type="molecule type" value="Genomic_DNA"/>
</dbReference>
<keyword evidence="1" id="KW-0472">Membrane</keyword>
<keyword evidence="3" id="KW-1185">Reference proteome</keyword>
<protein>
    <submittedName>
        <fullName evidence="2">DUF5367 family protein</fullName>
    </submittedName>
</protein>
<feature type="transmembrane region" description="Helical" evidence="1">
    <location>
        <begin position="63"/>
        <end position="84"/>
    </location>
</feature>
<organism evidence="2 3">
    <name type="scientific">Paenibacillus vulneris</name>
    <dbReference type="NCBI Taxonomy" id="1133364"/>
    <lineage>
        <taxon>Bacteria</taxon>
        <taxon>Bacillati</taxon>
        <taxon>Bacillota</taxon>
        <taxon>Bacilli</taxon>
        <taxon>Bacillales</taxon>
        <taxon>Paenibacillaceae</taxon>
        <taxon>Paenibacillus</taxon>
    </lineage>
</organism>
<feature type="transmembrane region" description="Helical" evidence="1">
    <location>
        <begin position="30"/>
        <end position="51"/>
    </location>
</feature>
<gene>
    <name evidence="2" type="ORF">ACFQ4B_12850</name>
</gene>
<name>A0ABW3UJ38_9BACL</name>
<comment type="caution">
    <text evidence="2">The sequence shown here is derived from an EMBL/GenBank/DDBJ whole genome shotgun (WGS) entry which is preliminary data.</text>
</comment>
<keyword evidence="1" id="KW-0812">Transmembrane</keyword>
<evidence type="ECO:0000313" key="3">
    <source>
        <dbReference type="Proteomes" id="UP001597180"/>
    </source>
</evidence>
<dbReference type="Proteomes" id="UP001597180">
    <property type="component" value="Unassembled WGS sequence"/>
</dbReference>
<feature type="transmembrane region" description="Helical" evidence="1">
    <location>
        <begin position="96"/>
        <end position="117"/>
    </location>
</feature>
<evidence type="ECO:0000256" key="1">
    <source>
        <dbReference type="SAM" id="Phobius"/>
    </source>
</evidence>
<keyword evidence="1" id="KW-1133">Transmembrane helix</keyword>
<proteinExistence type="predicted"/>
<sequence>MFRNYVLWGIVLWLGATLLFRYLGHLLLGTWMSWVLFAAAVPLIYMCTALIYRWRNVPASDCLLCSCCIALPGMLLDIASLLLPGQVFPAIPEERIPVLAAWLLWAYSLIVLFGFPWRNALSAGRRSIQ</sequence>
<dbReference type="RefSeq" id="WP_345592052.1">
    <property type="nucleotide sequence ID" value="NZ_BAABJG010000029.1"/>
</dbReference>
<reference evidence="3" key="1">
    <citation type="journal article" date="2019" name="Int. J. Syst. Evol. Microbiol.">
        <title>The Global Catalogue of Microorganisms (GCM) 10K type strain sequencing project: providing services to taxonomists for standard genome sequencing and annotation.</title>
        <authorList>
            <consortium name="The Broad Institute Genomics Platform"/>
            <consortium name="The Broad Institute Genome Sequencing Center for Infectious Disease"/>
            <person name="Wu L."/>
            <person name="Ma J."/>
        </authorList>
    </citation>
    <scope>NUCLEOTIDE SEQUENCE [LARGE SCALE GENOMIC DNA]</scope>
    <source>
        <strain evidence="3">CCUG 53270</strain>
    </source>
</reference>
<accession>A0ABW3UJ38</accession>